<accession>A0ABU8WN40</accession>
<dbReference type="Gene3D" id="1.20.1260.100">
    <property type="entry name" value="TspO/MBR protein"/>
    <property type="match status" value="1"/>
</dbReference>
<feature type="transmembrane region" description="Helical" evidence="6">
    <location>
        <begin position="12"/>
        <end position="31"/>
    </location>
</feature>
<keyword evidence="5 6" id="KW-0472">Membrane</keyword>
<feature type="transmembrane region" description="Helical" evidence="6">
    <location>
        <begin position="109"/>
        <end position="129"/>
    </location>
</feature>
<proteinExistence type="inferred from homology"/>
<dbReference type="PANTHER" id="PTHR10057">
    <property type="entry name" value="PERIPHERAL-TYPE BENZODIAZEPINE RECEPTOR"/>
    <property type="match status" value="1"/>
</dbReference>
<reference evidence="7 8" key="1">
    <citation type="submission" date="2024-03" db="EMBL/GenBank/DDBJ databases">
        <title>Novel species of the genus Variovorax.</title>
        <authorList>
            <person name="Liu Q."/>
            <person name="Xin Y.-H."/>
        </authorList>
    </citation>
    <scope>NUCLEOTIDE SEQUENCE [LARGE SCALE GENOMIC DNA]</scope>
    <source>
        <strain evidence="7 8">KACC 18900</strain>
    </source>
</reference>
<dbReference type="Pfam" id="PF03073">
    <property type="entry name" value="TspO_MBR"/>
    <property type="match status" value="1"/>
</dbReference>
<keyword evidence="3 6" id="KW-0812">Transmembrane</keyword>
<keyword evidence="4 6" id="KW-1133">Transmembrane helix</keyword>
<evidence type="ECO:0000256" key="3">
    <source>
        <dbReference type="ARBA" id="ARBA00022692"/>
    </source>
</evidence>
<feature type="transmembrane region" description="Helical" evidence="6">
    <location>
        <begin position="136"/>
        <end position="154"/>
    </location>
</feature>
<evidence type="ECO:0000313" key="8">
    <source>
        <dbReference type="Proteomes" id="UP001385892"/>
    </source>
</evidence>
<evidence type="ECO:0000256" key="4">
    <source>
        <dbReference type="ARBA" id="ARBA00022989"/>
    </source>
</evidence>
<name>A0ABU8WN40_9BURK</name>
<organism evidence="7 8">
    <name type="scientific">Variovorax rhizosphaerae</name>
    <dbReference type="NCBI Taxonomy" id="1836200"/>
    <lineage>
        <taxon>Bacteria</taxon>
        <taxon>Pseudomonadati</taxon>
        <taxon>Pseudomonadota</taxon>
        <taxon>Betaproteobacteria</taxon>
        <taxon>Burkholderiales</taxon>
        <taxon>Comamonadaceae</taxon>
        <taxon>Variovorax</taxon>
    </lineage>
</organism>
<feature type="transmembrane region" description="Helical" evidence="6">
    <location>
        <begin position="51"/>
        <end position="71"/>
    </location>
</feature>
<feature type="transmembrane region" description="Helical" evidence="6">
    <location>
        <begin position="83"/>
        <end position="103"/>
    </location>
</feature>
<evidence type="ECO:0000256" key="2">
    <source>
        <dbReference type="ARBA" id="ARBA00007524"/>
    </source>
</evidence>
<gene>
    <name evidence="7" type="ORF">WKW82_19375</name>
</gene>
<protein>
    <submittedName>
        <fullName evidence="7">TspO/MBR family protein</fullName>
    </submittedName>
</protein>
<sequence length="164" mass="18628">MTAVRRARLWKPVLVAAGAAIFVAILGMLMTDLGPWYRGLRQPSWKPPDAVFGPIWTTIFALAAAAGVIGWRRAPSRVERERMLMLFALNGFLNVFWSLLYFRLHRPDWSLYEVPFLWLSVLALIVLLARFAKTAAWMLVPYLLWVATAAALNWQTVRLNGPFG</sequence>
<dbReference type="EMBL" id="JBBKZT010000008">
    <property type="protein sequence ID" value="MEJ8848829.1"/>
    <property type="molecule type" value="Genomic_DNA"/>
</dbReference>
<dbReference type="PIRSF" id="PIRSF005859">
    <property type="entry name" value="PBR"/>
    <property type="match status" value="1"/>
</dbReference>
<keyword evidence="8" id="KW-1185">Reference proteome</keyword>
<dbReference type="InterPro" id="IPR038330">
    <property type="entry name" value="TspO/MBR-related_sf"/>
</dbReference>
<comment type="similarity">
    <text evidence="2">Belongs to the TspO/BZRP family.</text>
</comment>
<dbReference type="PANTHER" id="PTHR10057:SF0">
    <property type="entry name" value="TRANSLOCATOR PROTEIN"/>
    <property type="match status" value="1"/>
</dbReference>
<evidence type="ECO:0000256" key="6">
    <source>
        <dbReference type="SAM" id="Phobius"/>
    </source>
</evidence>
<dbReference type="Proteomes" id="UP001385892">
    <property type="component" value="Unassembled WGS sequence"/>
</dbReference>
<evidence type="ECO:0000256" key="1">
    <source>
        <dbReference type="ARBA" id="ARBA00004141"/>
    </source>
</evidence>
<dbReference type="InterPro" id="IPR004307">
    <property type="entry name" value="TspO_MBR"/>
</dbReference>
<evidence type="ECO:0000313" key="7">
    <source>
        <dbReference type="EMBL" id="MEJ8848829.1"/>
    </source>
</evidence>
<evidence type="ECO:0000256" key="5">
    <source>
        <dbReference type="ARBA" id="ARBA00023136"/>
    </source>
</evidence>
<comment type="subcellular location">
    <subcellularLocation>
        <location evidence="1">Membrane</location>
        <topology evidence="1">Multi-pass membrane protein</topology>
    </subcellularLocation>
</comment>
<comment type="caution">
    <text evidence="7">The sequence shown here is derived from an EMBL/GenBank/DDBJ whole genome shotgun (WGS) entry which is preliminary data.</text>
</comment>
<dbReference type="CDD" id="cd15904">
    <property type="entry name" value="TSPO_MBR"/>
    <property type="match status" value="1"/>
</dbReference>
<dbReference type="RefSeq" id="WP_340343946.1">
    <property type="nucleotide sequence ID" value="NZ_JBBKZT010000008.1"/>
</dbReference>